<proteinExistence type="inferred from homology"/>
<reference evidence="6 7" key="2">
    <citation type="submission" date="2023-10" db="EMBL/GenBank/DDBJ databases">
        <authorList>
            <person name="Han X.F."/>
        </authorList>
    </citation>
    <scope>NUCLEOTIDE SEQUENCE [LARGE SCALE GENOMIC DNA]</scope>
    <source>
        <strain evidence="6 7">KCTC 39840</strain>
    </source>
</reference>
<dbReference type="InterPro" id="IPR036388">
    <property type="entry name" value="WH-like_DNA-bd_sf"/>
</dbReference>
<dbReference type="CDD" id="cd05466">
    <property type="entry name" value="PBP2_LTTR_substrate"/>
    <property type="match status" value="1"/>
</dbReference>
<dbReference type="SUPFAM" id="SSF53850">
    <property type="entry name" value="Periplasmic binding protein-like II"/>
    <property type="match status" value="1"/>
</dbReference>
<keyword evidence="3" id="KW-0238">DNA-binding</keyword>
<dbReference type="Proteomes" id="UP001284601">
    <property type="component" value="Unassembled WGS sequence"/>
</dbReference>
<evidence type="ECO:0000259" key="5">
    <source>
        <dbReference type="PROSITE" id="PS50931"/>
    </source>
</evidence>
<dbReference type="InterPro" id="IPR000847">
    <property type="entry name" value="LysR_HTH_N"/>
</dbReference>
<evidence type="ECO:0000256" key="2">
    <source>
        <dbReference type="ARBA" id="ARBA00023015"/>
    </source>
</evidence>
<dbReference type="Gene3D" id="3.40.190.290">
    <property type="match status" value="1"/>
</dbReference>
<protein>
    <submittedName>
        <fullName evidence="6">LysR family transcriptional regulator</fullName>
    </submittedName>
</protein>
<dbReference type="PANTHER" id="PTHR30419">
    <property type="entry name" value="HTH-TYPE TRANSCRIPTIONAL REGULATOR YBHD"/>
    <property type="match status" value="1"/>
</dbReference>
<dbReference type="Pfam" id="PF00126">
    <property type="entry name" value="HTH_1"/>
    <property type="match status" value="1"/>
</dbReference>
<comment type="caution">
    <text evidence="6">The sequence shown here is derived from an EMBL/GenBank/DDBJ whole genome shotgun (WGS) entry which is preliminary data.</text>
</comment>
<dbReference type="PROSITE" id="PS50931">
    <property type="entry name" value="HTH_LYSR"/>
    <property type="match status" value="1"/>
</dbReference>
<dbReference type="SUPFAM" id="SSF46785">
    <property type="entry name" value="Winged helix' DNA-binding domain"/>
    <property type="match status" value="1"/>
</dbReference>
<name>A0ABU4HIB3_9ACTN</name>
<feature type="domain" description="HTH lysR-type" evidence="5">
    <location>
        <begin position="4"/>
        <end position="61"/>
    </location>
</feature>
<dbReference type="PRINTS" id="PR00039">
    <property type="entry name" value="HTHLYSR"/>
</dbReference>
<evidence type="ECO:0000256" key="3">
    <source>
        <dbReference type="ARBA" id="ARBA00023125"/>
    </source>
</evidence>
<dbReference type="Pfam" id="PF03466">
    <property type="entry name" value="LysR_substrate"/>
    <property type="match status" value="1"/>
</dbReference>
<keyword evidence="2" id="KW-0805">Transcription regulation</keyword>
<accession>A0ABU4HIB3</accession>
<evidence type="ECO:0000313" key="6">
    <source>
        <dbReference type="EMBL" id="MDW5593053.1"/>
    </source>
</evidence>
<reference evidence="7" key="1">
    <citation type="submission" date="2023-07" db="EMBL/GenBank/DDBJ databases">
        <title>Conexibacter stalactiti sp. nov., isolated from stalactites in a lava cave and emended description of the genus Conexibacter.</title>
        <authorList>
            <person name="Lee S.D."/>
        </authorList>
    </citation>
    <scope>NUCLEOTIDE SEQUENCE [LARGE SCALE GENOMIC DNA]</scope>
    <source>
        <strain evidence="7">KCTC 39840</strain>
    </source>
</reference>
<dbReference type="RefSeq" id="WP_318595316.1">
    <property type="nucleotide sequence ID" value="NZ_JAWSTH010000002.1"/>
</dbReference>
<dbReference type="EMBL" id="JAWSTH010000002">
    <property type="protein sequence ID" value="MDW5593053.1"/>
    <property type="molecule type" value="Genomic_DNA"/>
</dbReference>
<organism evidence="6 7">
    <name type="scientific">Conexibacter stalactiti</name>
    <dbReference type="NCBI Taxonomy" id="1940611"/>
    <lineage>
        <taxon>Bacteria</taxon>
        <taxon>Bacillati</taxon>
        <taxon>Actinomycetota</taxon>
        <taxon>Thermoleophilia</taxon>
        <taxon>Solirubrobacterales</taxon>
        <taxon>Conexibacteraceae</taxon>
        <taxon>Conexibacter</taxon>
    </lineage>
</organism>
<keyword evidence="7" id="KW-1185">Reference proteome</keyword>
<evidence type="ECO:0000313" key="7">
    <source>
        <dbReference type="Proteomes" id="UP001284601"/>
    </source>
</evidence>
<gene>
    <name evidence="6" type="ORF">R7226_01800</name>
</gene>
<sequence length="321" mass="33507">MAAMNFKQLAYFVAVADAGSFTVGAARLGVGQPAASAAIRRLESELGVELLRRAGPAIELTHEGETLLPGARRCLAAADAGAAAVRAVLGGHQGTIRIAASAYLPGIDLGAVLAAFRLRHRLVELRTSQLHATDRSLAELLRSGAIDIALVADVLPVQGAVRVAPLTNDAYRLWVAADHPLATVECVPTAALANEQFVALRSGHSEPSDLAVLLAQIDVPAPIVCEVHHLDMLVGLVRAGEVVTILPEALSAAAGPGIRLLTVDADLPPATLRAVTSSARPLSPAANELLDDIVEATRRKRGRRLGAGMLDGYGEHRVDPR</sequence>
<comment type="similarity">
    <text evidence="1">Belongs to the LysR transcriptional regulatory family.</text>
</comment>
<evidence type="ECO:0000256" key="4">
    <source>
        <dbReference type="ARBA" id="ARBA00023163"/>
    </source>
</evidence>
<dbReference type="InterPro" id="IPR050950">
    <property type="entry name" value="HTH-type_LysR_regulators"/>
</dbReference>
<dbReference type="Gene3D" id="1.10.10.10">
    <property type="entry name" value="Winged helix-like DNA-binding domain superfamily/Winged helix DNA-binding domain"/>
    <property type="match status" value="1"/>
</dbReference>
<dbReference type="InterPro" id="IPR036390">
    <property type="entry name" value="WH_DNA-bd_sf"/>
</dbReference>
<keyword evidence="4" id="KW-0804">Transcription</keyword>
<dbReference type="InterPro" id="IPR005119">
    <property type="entry name" value="LysR_subst-bd"/>
</dbReference>
<evidence type="ECO:0000256" key="1">
    <source>
        <dbReference type="ARBA" id="ARBA00009437"/>
    </source>
</evidence>